<dbReference type="EC" id="3.6.4.13" evidence="2"/>
<dbReference type="PANTHER" id="PTHR18934">
    <property type="entry name" value="ATP-DEPENDENT RNA HELICASE"/>
    <property type="match status" value="1"/>
</dbReference>
<feature type="domain" description="Helicase ATP-binding" evidence="8">
    <location>
        <begin position="623"/>
        <end position="829"/>
    </location>
</feature>
<dbReference type="SMART" id="SM00487">
    <property type="entry name" value="DEXDc"/>
    <property type="match status" value="1"/>
</dbReference>
<dbReference type="PANTHER" id="PTHR18934:SF91">
    <property type="entry name" value="PRE-MRNA-SPLICING FACTOR ATP-DEPENDENT RNA HELICASE PRP16"/>
    <property type="match status" value="1"/>
</dbReference>
<evidence type="ECO:0000256" key="3">
    <source>
        <dbReference type="ARBA" id="ARBA00022741"/>
    </source>
</evidence>
<evidence type="ECO:0000256" key="1">
    <source>
        <dbReference type="ARBA" id="ARBA00008792"/>
    </source>
</evidence>
<organism evidence="10">
    <name type="scientific">Faunusvirus sp</name>
    <dbReference type="NCBI Taxonomy" id="2487766"/>
    <lineage>
        <taxon>Viruses</taxon>
        <taxon>Varidnaviria</taxon>
        <taxon>Bamfordvirae</taxon>
        <taxon>Nucleocytoviricota</taxon>
        <taxon>Megaviricetes</taxon>
        <taxon>Imitervirales</taxon>
        <taxon>Mimiviridae</taxon>
    </lineage>
</organism>
<dbReference type="Pfam" id="PF00270">
    <property type="entry name" value="DEAD"/>
    <property type="match status" value="1"/>
</dbReference>
<keyword evidence="4" id="KW-0378">Hydrolase</keyword>
<reference evidence="10" key="1">
    <citation type="submission" date="2018-10" db="EMBL/GenBank/DDBJ databases">
        <title>Hidden diversity of soil giant viruses.</title>
        <authorList>
            <person name="Schulz F."/>
            <person name="Alteio L."/>
            <person name="Goudeau D."/>
            <person name="Ryan E.M."/>
            <person name="Malmstrom R.R."/>
            <person name="Blanchard J."/>
            <person name="Woyke T."/>
        </authorList>
    </citation>
    <scope>NUCLEOTIDE SEQUENCE</scope>
    <source>
        <strain evidence="10">FNV1</strain>
    </source>
</reference>
<accession>A0A3G4ZZR7</accession>
<evidence type="ECO:0000259" key="9">
    <source>
        <dbReference type="PROSITE" id="PS51194"/>
    </source>
</evidence>
<evidence type="ECO:0000256" key="4">
    <source>
        <dbReference type="ARBA" id="ARBA00022801"/>
    </source>
</evidence>
<dbReference type="InterPro" id="IPR014001">
    <property type="entry name" value="Helicase_ATP-bd"/>
</dbReference>
<dbReference type="SUPFAM" id="SSF52540">
    <property type="entry name" value="P-loop containing nucleoside triphosphate hydrolases"/>
    <property type="match status" value="1"/>
</dbReference>
<evidence type="ECO:0000256" key="7">
    <source>
        <dbReference type="ARBA" id="ARBA00047984"/>
    </source>
</evidence>
<dbReference type="PROSITE" id="PS51194">
    <property type="entry name" value="HELICASE_CTER"/>
    <property type="match status" value="1"/>
</dbReference>
<keyword evidence="5 10" id="KW-0347">Helicase</keyword>
<proteinExistence type="inferred from homology"/>
<comment type="similarity">
    <text evidence="1">Belongs to the DEAD box helicase family. DEAH subfamily.</text>
</comment>
<dbReference type="EMBL" id="MK072150">
    <property type="protein sequence ID" value="AYV79511.1"/>
    <property type="molecule type" value="Genomic_DNA"/>
</dbReference>
<dbReference type="InterPro" id="IPR011545">
    <property type="entry name" value="DEAD/DEAH_box_helicase_dom"/>
</dbReference>
<feature type="non-terminal residue" evidence="10">
    <location>
        <position position="1725"/>
    </location>
</feature>
<dbReference type="InterPro" id="IPR027417">
    <property type="entry name" value="P-loop_NTPase"/>
</dbReference>
<keyword evidence="3" id="KW-0547">Nucleotide-binding</keyword>
<name>A0A3G4ZZR7_9VIRU</name>
<dbReference type="GO" id="GO:0005524">
    <property type="term" value="F:ATP binding"/>
    <property type="evidence" value="ECO:0007669"/>
    <property type="project" value="UniProtKB-KW"/>
</dbReference>
<feature type="domain" description="Helicase C-terminal" evidence="9">
    <location>
        <begin position="909"/>
        <end position="1085"/>
    </location>
</feature>
<protein>
    <recommendedName>
        <fullName evidence="2">RNA helicase</fullName>
        <ecNumber evidence="2">3.6.4.13</ecNumber>
    </recommendedName>
</protein>
<evidence type="ECO:0000256" key="6">
    <source>
        <dbReference type="ARBA" id="ARBA00022840"/>
    </source>
</evidence>
<dbReference type="GO" id="GO:0003723">
    <property type="term" value="F:RNA binding"/>
    <property type="evidence" value="ECO:0007669"/>
    <property type="project" value="TreeGrafter"/>
</dbReference>
<dbReference type="SMART" id="SM00490">
    <property type="entry name" value="HELICc"/>
    <property type="match status" value="1"/>
</dbReference>
<evidence type="ECO:0000313" key="10">
    <source>
        <dbReference type="EMBL" id="AYV79511.1"/>
    </source>
</evidence>
<dbReference type="PROSITE" id="PS51192">
    <property type="entry name" value="HELICASE_ATP_BIND_1"/>
    <property type="match status" value="1"/>
</dbReference>
<dbReference type="GO" id="GO:0016787">
    <property type="term" value="F:hydrolase activity"/>
    <property type="evidence" value="ECO:0007669"/>
    <property type="project" value="UniProtKB-KW"/>
</dbReference>
<gene>
    <name evidence="10" type="ORF">Faunusvirus19_1</name>
</gene>
<dbReference type="Pfam" id="PF00271">
    <property type="entry name" value="Helicase_C"/>
    <property type="match status" value="1"/>
</dbReference>
<keyword evidence="6" id="KW-0067">ATP-binding</keyword>
<comment type="catalytic activity">
    <reaction evidence="7">
        <text>ATP + H2O = ADP + phosphate + H(+)</text>
        <dbReference type="Rhea" id="RHEA:13065"/>
        <dbReference type="ChEBI" id="CHEBI:15377"/>
        <dbReference type="ChEBI" id="CHEBI:15378"/>
        <dbReference type="ChEBI" id="CHEBI:30616"/>
        <dbReference type="ChEBI" id="CHEBI:43474"/>
        <dbReference type="ChEBI" id="CHEBI:456216"/>
        <dbReference type="EC" id="3.6.4.13"/>
    </reaction>
</comment>
<evidence type="ECO:0000256" key="2">
    <source>
        <dbReference type="ARBA" id="ARBA00012552"/>
    </source>
</evidence>
<evidence type="ECO:0000256" key="5">
    <source>
        <dbReference type="ARBA" id="ARBA00022806"/>
    </source>
</evidence>
<sequence>MSHKLPVDQYDYVKGVVDKLFTRLNGAHKKMIYEHTDKIINVIAIKFCFTHNKQSISAFTNQLHQNNNRDILAIINLLLPYIDDRNNFELYKKITSFDDMFMDTQITNLQYNRCIRKLDDNDQVVAERRKFNDEYFYHNYYLLNNTIDTVANKLYINWVNVRPIILHNYKKTQLYKNSTRQFAAKKISWWNGQEISDRVVGDLYVGDMYNTMVNDLYMSIKSNKWLIYEVDIKGSAILFVHILNDIMPLDEIVAGNSYDNLSDDAKTDLEAKWNSFKNTIDTNSDFEQYSNSIIQRVLKYFILFFDYNYEFVDGLKKKKQFRSLRIPYMKKRNVKISGEDIIFGDDEDEGAELTVLEDITNVHLYNSIKDVPFSDIYSFIFDTINAIQTTWYGSVLFDDEKLRRPEDCYLFKHDMTKMLSKNPFNTLPTNHKYVVTPKNVYNFCKSTFFTQVLAKTQERITLPNKWISLQTVDKDAFCDKLNSDEHLLNITGNLRRIYPDLIKKDIDNLNALIGLAIKHNILDVIFETLIKKGVLSEFIPDPVLTDQTMDKSKFSENLKRRVFNAENKYEDAYYFLTNRQFKTLDPFITKSKPQPRDYFDVLPTDRLWFTYYAMDWLCQISFFHRYLNNRVMYVTGATGQGKSTQAPKLLLYALKMIDYNSKGKIICTQPRIAPTQENAMEIAEQMGVPLKMWSQRYQMDIDTDNTNIQYKYKTGKHVTKTQDYFLRIVTDGTLFLEVSTNPLFKKKKYMDKKSRDDDGNTYINSLTNLYDIVIIDEAHEHNKNMDLILTLMRNVLYYNNSVKLIIVSATIDDDEPIYRRYYRDINDNLMYPLNYSLKDYKLDRINVDRRYHISPPGQQTQHKVDDIYTIETTADTYENNANMAVDAIKRICETTPSGDILLFSIGAKEIGKLVVDINKLIPLNVICIPYFSEMASRWRQTVVKINDEIKNITIDKEYIIDAVKFENDSDLIKLPQVGKYTYNRAIIVATNVAEASITIPSLRFVVDTGFAKVNKYDVFLRRQELVVEKISESSRIQRRGRVGRSATGTVYYMYKKDARRDIKPEYKICNEDISDTLYKLLHNSYKESVIYAGGVYDPNTPKDININIIDVIKMTPINSKFNIENIILKQWYSYGNLVQYFGNYDHYDYNADNRVVNIPAEYYETGFNMMSLYDILGKNYIIHPNESDIKRELLTGRIISYTERSTKITREQSIVESKMINQYFIRIYRSLFIIDDNSIQFTYPLIGYTDKKTIFDKLVEVSNHVMKTEYGLKIDQLAQKLDFSHSTAKDDAIALVYSKLYNVNIDVLTIIVMLLNSREPLSLSSWMKLNIKEYPAVKEFISIYKSDSSDYITLLNIYKSFILTFPQYTTLIDLKSIDTNTFKTRRDEFMRTKSNFKNNKLTDLPANIDMTNYIFFNNLHIENSLNDANSINQFYENDSSFADTFGDFIKDNNSNIIRWCDINYINYDTLISFLKKLIRYIRKYDKLTEYIDWFVKNMIVDDVPDESNDLSESIIKSFVHSYGIDNIFIYDQPMSTSKSTQIYYNINPFMEESEKKYISIKKSGKIFETTVKHMPEYVMCHALTSNIDKSLELSIISAVQPKWFMKNVPQIYNPYLLGDANIQLKNKFNINDIEYLTRIPEPILNIYYNKLIQFLQSSTYTQQGGQQGGSSRSNNIIYIKIKPDKIYSKQFDKFREKIDNVDISAYKRIYLQLYRDKVVGVYMVA</sequence>
<dbReference type="InterPro" id="IPR001650">
    <property type="entry name" value="Helicase_C-like"/>
</dbReference>
<dbReference type="Gene3D" id="3.40.50.300">
    <property type="entry name" value="P-loop containing nucleotide triphosphate hydrolases"/>
    <property type="match status" value="2"/>
</dbReference>
<dbReference type="GO" id="GO:0003724">
    <property type="term" value="F:RNA helicase activity"/>
    <property type="evidence" value="ECO:0007669"/>
    <property type="project" value="UniProtKB-EC"/>
</dbReference>
<evidence type="ECO:0000259" key="8">
    <source>
        <dbReference type="PROSITE" id="PS51192"/>
    </source>
</evidence>